<evidence type="ECO:0000256" key="1">
    <source>
        <dbReference type="SAM" id="SignalP"/>
    </source>
</evidence>
<proteinExistence type="predicted"/>
<dbReference type="InterPro" id="IPR018909">
    <property type="entry name" value="Eng1_septum"/>
</dbReference>
<protein>
    <recommendedName>
        <fullName evidence="2">Endo-1,3(4)-beta-glucanase 1 carbohydrate binding domain-containing protein</fullName>
    </recommendedName>
</protein>
<evidence type="ECO:0000313" key="3">
    <source>
        <dbReference type="EMBL" id="TGZ77027.1"/>
    </source>
</evidence>
<name>A0A4S2MR26_9PEZI</name>
<dbReference type="STRING" id="341454.A0A4S2MR26"/>
<accession>A0A4S2MR26</accession>
<dbReference type="AlphaFoldDB" id="A0A4S2MR26"/>
<keyword evidence="1" id="KW-0732">Signal</keyword>
<dbReference type="GO" id="GO:0030246">
    <property type="term" value="F:carbohydrate binding"/>
    <property type="evidence" value="ECO:0007669"/>
    <property type="project" value="InterPro"/>
</dbReference>
<organism evidence="3 4">
    <name type="scientific">Ascodesmis nigricans</name>
    <dbReference type="NCBI Taxonomy" id="341454"/>
    <lineage>
        <taxon>Eukaryota</taxon>
        <taxon>Fungi</taxon>
        <taxon>Dikarya</taxon>
        <taxon>Ascomycota</taxon>
        <taxon>Pezizomycotina</taxon>
        <taxon>Pezizomycetes</taxon>
        <taxon>Pezizales</taxon>
        <taxon>Ascodesmidaceae</taxon>
        <taxon>Ascodesmis</taxon>
    </lineage>
</organism>
<dbReference type="OrthoDB" id="5430620at2759"/>
<evidence type="ECO:0000313" key="4">
    <source>
        <dbReference type="Proteomes" id="UP000298138"/>
    </source>
</evidence>
<feature type="chain" id="PRO_5020349295" description="Endo-1,3(4)-beta-glucanase 1 carbohydrate binding domain-containing protein" evidence="1">
    <location>
        <begin position="23"/>
        <end position="198"/>
    </location>
</feature>
<gene>
    <name evidence="3" type="ORF">EX30DRAFT_344478</name>
</gene>
<dbReference type="Pfam" id="PF10645">
    <property type="entry name" value="Carb_bind"/>
    <property type="match status" value="1"/>
</dbReference>
<keyword evidence="4" id="KW-1185">Reference proteome</keyword>
<sequence length="198" mass="21834">MHASTFFTVLVAVAATARTADAASLEKRSPQHVPIDYVGKVLYCGDKPYYEGFYQCHSHHRLCPIINGYVYEACGYGNDMACYRPDRHGCVKNRLVNIKECGANVYDDNSFTCALNIGGPGKTVCPIERPASCDGVCYSPSTDRCVDGKLVRGSIDCPNPNYPNQCGGSCFPPIEQWMCDMDVMMIPARTCSRFDIPM</sequence>
<evidence type="ECO:0000259" key="2">
    <source>
        <dbReference type="Pfam" id="PF10645"/>
    </source>
</evidence>
<reference evidence="3 4" key="1">
    <citation type="submission" date="2019-04" db="EMBL/GenBank/DDBJ databases">
        <title>Comparative genomics and transcriptomics to analyze fruiting body development in filamentous ascomycetes.</title>
        <authorList>
            <consortium name="DOE Joint Genome Institute"/>
            <person name="Lutkenhaus R."/>
            <person name="Traeger S."/>
            <person name="Breuer J."/>
            <person name="Kuo A."/>
            <person name="Lipzen A."/>
            <person name="Pangilinan J."/>
            <person name="Dilworth D."/>
            <person name="Sandor L."/>
            <person name="Poggeler S."/>
            <person name="Barry K."/>
            <person name="Grigoriev I.V."/>
            <person name="Nowrousian M."/>
        </authorList>
    </citation>
    <scope>NUCLEOTIDE SEQUENCE [LARGE SCALE GENOMIC DNA]</scope>
    <source>
        <strain evidence="3 4">CBS 389.68</strain>
    </source>
</reference>
<feature type="domain" description="Endo-1,3(4)-beta-glucanase 1 carbohydrate binding" evidence="2">
    <location>
        <begin position="44"/>
        <end position="95"/>
    </location>
</feature>
<dbReference type="EMBL" id="ML220161">
    <property type="protein sequence ID" value="TGZ77027.1"/>
    <property type="molecule type" value="Genomic_DNA"/>
</dbReference>
<feature type="signal peptide" evidence="1">
    <location>
        <begin position="1"/>
        <end position="22"/>
    </location>
</feature>
<dbReference type="Proteomes" id="UP000298138">
    <property type="component" value="Unassembled WGS sequence"/>
</dbReference>
<dbReference type="InParanoid" id="A0A4S2MR26"/>